<evidence type="ECO:0000256" key="6">
    <source>
        <dbReference type="ARBA" id="ARBA00022989"/>
    </source>
</evidence>
<dbReference type="GO" id="GO:0016020">
    <property type="term" value="C:membrane"/>
    <property type="evidence" value="ECO:0007669"/>
    <property type="project" value="UniProtKB-SubCell"/>
</dbReference>
<evidence type="ECO:0000256" key="3">
    <source>
        <dbReference type="ARBA" id="ARBA00022448"/>
    </source>
</evidence>
<evidence type="ECO:0000313" key="9">
    <source>
        <dbReference type="EMBL" id="POM85203.1"/>
    </source>
</evidence>
<dbReference type="Gene3D" id="1.20.1250.20">
    <property type="entry name" value="MFS general substrate transporter like domains"/>
    <property type="match status" value="1"/>
</dbReference>
<feature type="transmembrane region" description="Helical" evidence="8">
    <location>
        <begin position="355"/>
        <end position="375"/>
    </location>
</feature>
<name>A0A2P4Z551_9CRYT</name>
<dbReference type="VEuPathDB" id="CryptoDB:CmeUKMEL1_16230"/>
<evidence type="ECO:0000256" key="8">
    <source>
        <dbReference type="SAM" id="Phobius"/>
    </source>
</evidence>
<feature type="transmembrane region" description="Helical" evidence="8">
    <location>
        <begin position="135"/>
        <end position="155"/>
    </location>
</feature>
<dbReference type="Proteomes" id="UP000236928">
    <property type="component" value="Unassembled WGS sequence"/>
</dbReference>
<dbReference type="SUPFAM" id="SSF103473">
    <property type="entry name" value="MFS general substrate transporter"/>
    <property type="match status" value="1"/>
</dbReference>
<feature type="transmembrane region" description="Helical" evidence="8">
    <location>
        <begin position="167"/>
        <end position="189"/>
    </location>
</feature>
<dbReference type="EMBL" id="JIBK01000049">
    <property type="protein sequence ID" value="POM85203.1"/>
    <property type="molecule type" value="Genomic_DNA"/>
</dbReference>
<gene>
    <name evidence="9" type="ORF">CmeUKMEL1_16230</name>
</gene>
<feature type="transmembrane region" description="Helical" evidence="8">
    <location>
        <begin position="324"/>
        <end position="348"/>
    </location>
</feature>
<feature type="transmembrane region" description="Helical" evidence="8">
    <location>
        <begin position="201"/>
        <end position="218"/>
    </location>
</feature>
<evidence type="ECO:0008006" key="11">
    <source>
        <dbReference type="Google" id="ProtNLM"/>
    </source>
</evidence>
<dbReference type="PANTHER" id="PTHR20772:SF2">
    <property type="entry name" value="PROTEIN FMP42"/>
    <property type="match status" value="1"/>
</dbReference>
<comment type="similarity">
    <text evidence="2">Belongs to the SLC43A transporter (TC 2.A.1.44) family.</text>
</comment>
<dbReference type="InterPro" id="IPR052599">
    <property type="entry name" value="SLC43A_AATransporter"/>
</dbReference>
<dbReference type="OrthoDB" id="330047at2759"/>
<dbReference type="AlphaFoldDB" id="A0A2P4Z551"/>
<keyword evidence="3" id="KW-0813">Transport</keyword>
<keyword evidence="5" id="KW-0029">Amino-acid transport</keyword>
<evidence type="ECO:0000256" key="4">
    <source>
        <dbReference type="ARBA" id="ARBA00022692"/>
    </source>
</evidence>
<comment type="subcellular location">
    <subcellularLocation>
        <location evidence="1">Membrane</location>
        <topology evidence="1">Multi-pass membrane protein</topology>
    </subcellularLocation>
</comment>
<feature type="transmembrane region" description="Helical" evidence="8">
    <location>
        <begin position="448"/>
        <end position="468"/>
    </location>
</feature>
<protein>
    <recommendedName>
        <fullName evidence="11">Major Facilitator Superfamily protein</fullName>
    </recommendedName>
</protein>
<accession>A0A2P4Z551</accession>
<sequence>MGKSKNSKIYSEAEPLVMAKNKSSGFNAYFLVLFAFLQMLVSSGIILGWQSLANIIKDTGAYRFLCEDPSLPCVEEEVYLANLMSISQSVQMFSVLFLSILMDVIGPKFMAVCQFITALGTFMIAVGNPRGSIDYIWYGAILQNLCGCIYIPSFIHLSNLFPKGRAVIASTFSTLYGFSSLTFLVVQLIHSHFQTTLKVSLLPLAFIQAFFVLFSLLLPNKIIHLGDSCGFSLKKFGFYSIKGNTNEGNFESQVNIVRSDKENNSGFVQSKIKPLFRSIFSKMFLVQFLLEVLVVVSVNFYVSTLSLQIEELSGLSSIEERKKIGYYWSTIFTTVSPFGSIVGVLEGYLVDRYGLWKSALVPTILLVVCAIFKLVPNVSFQLLTFIAYTTSQEAVFSSAYSLFTLAIPTDVICTFAGVNLLLQSFPVGYLPQYLISLFSQSGWTFQEINFMLIAPTIIVGVIYVKFLYTLERKSKLQSINN</sequence>
<organism evidence="9 10">
    <name type="scientific">Cryptosporidium meleagridis</name>
    <dbReference type="NCBI Taxonomy" id="93969"/>
    <lineage>
        <taxon>Eukaryota</taxon>
        <taxon>Sar</taxon>
        <taxon>Alveolata</taxon>
        <taxon>Apicomplexa</taxon>
        <taxon>Conoidasida</taxon>
        <taxon>Coccidia</taxon>
        <taxon>Eucoccidiorida</taxon>
        <taxon>Eimeriorina</taxon>
        <taxon>Cryptosporidiidae</taxon>
        <taxon>Cryptosporidium</taxon>
    </lineage>
</organism>
<feature type="transmembrane region" description="Helical" evidence="8">
    <location>
        <begin position="283"/>
        <end position="304"/>
    </location>
</feature>
<dbReference type="InterPro" id="IPR036259">
    <property type="entry name" value="MFS_trans_sf"/>
</dbReference>
<feature type="transmembrane region" description="Helical" evidence="8">
    <location>
        <begin position="28"/>
        <end position="49"/>
    </location>
</feature>
<evidence type="ECO:0000256" key="1">
    <source>
        <dbReference type="ARBA" id="ARBA00004141"/>
    </source>
</evidence>
<dbReference type="PANTHER" id="PTHR20772">
    <property type="entry name" value="PROTEIN FMP42"/>
    <property type="match status" value="1"/>
</dbReference>
<reference evidence="9 10" key="1">
    <citation type="submission" date="2014-04" db="EMBL/GenBank/DDBJ databases">
        <title>Comparative Genomics of Cryptosporidium Species.</title>
        <authorList>
            <person name="Silva J.C."/>
            <person name="Su Q."/>
            <person name="Chalmers R."/>
            <person name="Chibucos M.C."/>
            <person name="Elwin K."/>
            <person name="Godinez A."/>
            <person name="Guo F."/>
            <person name="Huynh K."/>
            <person name="Orvis J."/>
            <person name="Ott S."/>
            <person name="Sadzewicz L."/>
            <person name="Sengamalay N."/>
            <person name="Shetty A."/>
            <person name="Sun M."/>
            <person name="Tallon L."/>
            <person name="Xiao L."/>
            <person name="Zhang H."/>
            <person name="Fraser C.M."/>
            <person name="Zhu G."/>
            <person name="Kissinger J."/>
            <person name="Widmer G."/>
        </authorList>
    </citation>
    <scope>NUCLEOTIDE SEQUENCE [LARGE SCALE GENOMIC DNA]</scope>
    <source>
        <strain evidence="9 10">UKMEL1</strain>
    </source>
</reference>
<keyword evidence="4 8" id="KW-0812">Transmembrane</keyword>
<evidence type="ECO:0000256" key="7">
    <source>
        <dbReference type="ARBA" id="ARBA00023136"/>
    </source>
</evidence>
<keyword evidence="10" id="KW-1185">Reference proteome</keyword>
<keyword evidence="6 8" id="KW-1133">Transmembrane helix</keyword>
<evidence type="ECO:0000313" key="10">
    <source>
        <dbReference type="Proteomes" id="UP000236928"/>
    </source>
</evidence>
<keyword evidence="7 8" id="KW-0472">Membrane</keyword>
<evidence type="ECO:0000256" key="2">
    <source>
        <dbReference type="ARBA" id="ARBA00006595"/>
    </source>
</evidence>
<feature type="transmembrane region" description="Helical" evidence="8">
    <location>
        <begin position="109"/>
        <end position="129"/>
    </location>
</feature>
<comment type="caution">
    <text evidence="9">The sequence shown here is derived from an EMBL/GenBank/DDBJ whole genome shotgun (WGS) entry which is preliminary data.</text>
</comment>
<evidence type="ECO:0000256" key="5">
    <source>
        <dbReference type="ARBA" id="ARBA00022970"/>
    </source>
</evidence>
<proteinExistence type="inferred from homology"/>
<dbReference type="GO" id="GO:0006865">
    <property type="term" value="P:amino acid transport"/>
    <property type="evidence" value="ECO:0007669"/>
    <property type="project" value="UniProtKB-KW"/>
</dbReference>